<protein>
    <submittedName>
        <fullName evidence="1">Uncharacterized protein</fullName>
    </submittedName>
</protein>
<name>A0A953JB54_9BACT</name>
<reference evidence="1" key="1">
    <citation type="journal article" date="2021" name="bioRxiv">
        <title>Unraveling nitrogen, sulfur and carbon metabolic pathways and microbial community transcriptional responses to substrate deprivation and toxicity stresses in a bioreactor mimicking anoxic brackish coastal sediment conditions.</title>
        <authorList>
            <person name="Martins P.D."/>
            <person name="Echeveste M.J."/>
            <person name="Arshad A."/>
            <person name="Kurth J."/>
            <person name="Ouboter H."/>
            <person name="Jetten M.S.M."/>
            <person name="Welte C.U."/>
        </authorList>
    </citation>
    <scope>NUCLEOTIDE SEQUENCE</scope>
    <source>
        <strain evidence="1">MAG_39</strain>
    </source>
</reference>
<sequence length="105" mass="11976">MKDPDYTGIVCRGFCIFYKEGKEELHCGGYEILRRSLTPAELEGLSSLCPCGDTLKFQIPPEEEEMRRLVCETCAFVIDGCDYREDRSAPPCGGYHLLRAIRYSR</sequence>
<dbReference type="Proteomes" id="UP000705867">
    <property type="component" value="Unassembled WGS sequence"/>
</dbReference>
<proteinExistence type="predicted"/>
<dbReference type="EMBL" id="JAIOIV010000052">
    <property type="protein sequence ID" value="MBZ0155885.1"/>
    <property type="molecule type" value="Genomic_DNA"/>
</dbReference>
<comment type="caution">
    <text evidence="1">The sequence shown here is derived from an EMBL/GenBank/DDBJ whole genome shotgun (WGS) entry which is preliminary data.</text>
</comment>
<evidence type="ECO:0000313" key="2">
    <source>
        <dbReference type="Proteomes" id="UP000705867"/>
    </source>
</evidence>
<evidence type="ECO:0000313" key="1">
    <source>
        <dbReference type="EMBL" id="MBZ0155885.1"/>
    </source>
</evidence>
<reference evidence="1" key="2">
    <citation type="submission" date="2021-08" db="EMBL/GenBank/DDBJ databases">
        <authorList>
            <person name="Dalcin Martins P."/>
        </authorList>
    </citation>
    <scope>NUCLEOTIDE SEQUENCE</scope>
    <source>
        <strain evidence="1">MAG_39</strain>
    </source>
</reference>
<organism evidence="1 2">
    <name type="scientific">Candidatus Nitrobium versatile</name>
    <dbReference type="NCBI Taxonomy" id="2884831"/>
    <lineage>
        <taxon>Bacteria</taxon>
        <taxon>Pseudomonadati</taxon>
        <taxon>Nitrospirota</taxon>
        <taxon>Nitrospiria</taxon>
        <taxon>Nitrospirales</taxon>
        <taxon>Nitrospiraceae</taxon>
        <taxon>Candidatus Nitrobium</taxon>
    </lineage>
</organism>
<accession>A0A953JB54</accession>
<gene>
    <name evidence="1" type="ORF">K8I29_06680</name>
</gene>
<dbReference type="AlphaFoldDB" id="A0A953JB54"/>